<keyword evidence="3" id="KW-1185">Reference proteome</keyword>
<proteinExistence type="predicted"/>
<dbReference type="EMBL" id="UYWY01029036">
    <property type="protein sequence ID" value="VDM51582.1"/>
    <property type="molecule type" value="Genomic_DNA"/>
</dbReference>
<reference evidence="4" key="1">
    <citation type="submission" date="2016-06" db="UniProtKB">
        <authorList>
            <consortium name="WormBaseParasite"/>
        </authorList>
    </citation>
    <scope>IDENTIFICATION</scope>
</reference>
<gene>
    <name evidence="2" type="ORF">TCNE_LOCUS20261</name>
</gene>
<dbReference type="AlphaFoldDB" id="A0A183VHP1"/>
<name>A0A183VHP1_TOXCA</name>
<evidence type="ECO:0000313" key="3">
    <source>
        <dbReference type="Proteomes" id="UP000050794"/>
    </source>
</evidence>
<evidence type="ECO:0000313" key="4">
    <source>
        <dbReference type="WBParaSite" id="TCNE_0002026501-mRNA-1"/>
    </source>
</evidence>
<organism evidence="3 4">
    <name type="scientific">Toxocara canis</name>
    <name type="common">Canine roundworm</name>
    <dbReference type="NCBI Taxonomy" id="6265"/>
    <lineage>
        <taxon>Eukaryota</taxon>
        <taxon>Metazoa</taxon>
        <taxon>Ecdysozoa</taxon>
        <taxon>Nematoda</taxon>
        <taxon>Chromadorea</taxon>
        <taxon>Rhabditida</taxon>
        <taxon>Spirurina</taxon>
        <taxon>Ascaridomorpha</taxon>
        <taxon>Ascaridoidea</taxon>
        <taxon>Toxocaridae</taxon>
        <taxon>Toxocara</taxon>
    </lineage>
</organism>
<dbReference type="WBParaSite" id="TCNE_0002026501-mRNA-1">
    <property type="protein sequence ID" value="TCNE_0002026501-mRNA-1"/>
    <property type="gene ID" value="TCNE_0002026501"/>
</dbReference>
<keyword evidence="1" id="KW-0812">Transmembrane</keyword>
<dbReference type="Proteomes" id="UP000050794">
    <property type="component" value="Unassembled WGS sequence"/>
</dbReference>
<reference evidence="2 3" key="2">
    <citation type="submission" date="2018-11" db="EMBL/GenBank/DDBJ databases">
        <authorList>
            <consortium name="Pathogen Informatics"/>
        </authorList>
    </citation>
    <scope>NUCLEOTIDE SEQUENCE [LARGE SCALE GENOMIC DNA]</scope>
</reference>
<feature type="transmembrane region" description="Helical" evidence="1">
    <location>
        <begin position="139"/>
        <end position="163"/>
    </location>
</feature>
<evidence type="ECO:0000256" key="1">
    <source>
        <dbReference type="SAM" id="Phobius"/>
    </source>
</evidence>
<keyword evidence="1" id="KW-0472">Membrane</keyword>
<evidence type="ECO:0000313" key="2">
    <source>
        <dbReference type="EMBL" id="VDM51582.1"/>
    </source>
</evidence>
<keyword evidence="1" id="KW-1133">Transmembrane helix</keyword>
<protein>
    <submittedName>
        <fullName evidence="4">Transmembrane protein</fullName>
    </submittedName>
</protein>
<sequence length="210" mass="23694">MKICRHDDILIRTIRWISERDPVEAARQLLGWEDIQSAAKIGDALGIRCSNRKPEELTLKEQRERDEDIVFNASKITEEGRNEIVLRQLGLGWTLGKASHAGKAEGDTSDMTNEIGDSLEEASGKLEKGLEEVIAHWKLGVFGAAATILAVGGLFLMIYFQVWCRVGATIRRPNRRGYQEMEMRNVFPLWTTVRAVRLTVADERTIVSTK</sequence>
<accession>A0A183VHP1</accession>